<keyword evidence="3" id="KW-1185">Reference proteome</keyword>
<dbReference type="AlphaFoldDB" id="U2RVB7"/>
<dbReference type="RefSeq" id="WP_021797884.1">
    <property type="nucleotide sequence ID" value="NZ_ACVN02000210.1"/>
</dbReference>
<name>U2RVB7_9ACTN</name>
<feature type="compositionally biased region" description="Basic and acidic residues" evidence="1">
    <location>
        <begin position="283"/>
        <end position="307"/>
    </location>
</feature>
<feature type="region of interest" description="Disordered" evidence="1">
    <location>
        <begin position="1"/>
        <end position="28"/>
    </location>
</feature>
<evidence type="ECO:0000256" key="1">
    <source>
        <dbReference type="SAM" id="MobiDB-lite"/>
    </source>
</evidence>
<accession>U2RVB7</accession>
<organism evidence="2 3">
    <name type="scientific">Propionibacterium acidifaciens F0233</name>
    <dbReference type="NCBI Taxonomy" id="553198"/>
    <lineage>
        <taxon>Bacteria</taxon>
        <taxon>Bacillati</taxon>
        <taxon>Actinomycetota</taxon>
        <taxon>Actinomycetes</taxon>
        <taxon>Propionibacteriales</taxon>
        <taxon>Propionibacteriaceae</taxon>
        <taxon>Propionibacterium</taxon>
    </lineage>
</organism>
<protein>
    <submittedName>
        <fullName evidence="2">Uncharacterized protein</fullName>
    </submittedName>
</protein>
<reference evidence="2" key="1">
    <citation type="submission" date="2013-08" db="EMBL/GenBank/DDBJ databases">
        <authorList>
            <person name="Durkin A.S."/>
            <person name="Haft D.R."/>
            <person name="McCorrison J."/>
            <person name="Torralba M."/>
            <person name="Gillis M."/>
            <person name="Haft D.H."/>
            <person name="Methe B."/>
            <person name="Sutton G."/>
            <person name="Nelson K.E."/>
        </authorList>
    </citation>
    <scope>NUCLEOTIDE SEQUENCE [LARGE SCALE GENOMIC DNA]</scope>
    <source>
        <strain evidence="2">F0233</strain>
    </source>
</reference>
<sequence>MSDLSERRAGRVEDQGDEQPVGQDVAGGEVMPYVAAPVANRASDLRDVATDSWTDVLGDVVTLSRGIAGTEFVPAGLRGSMEKTTAAILYGRELGLPPMTALGSIHVIDGRAGTSAESMRALIPQAGHELEIREMTTSRCRIAGRRRGSESWTEAVAAKAEFDQVRIRTRGGSMKLTEKDNWRNWPAEMLLARATTRLARMMFADVIHGMRSTEELSDMTETGQAPAAGRADAGQVPAPAGRTRVARKRKPHEPRQAAAPAESGPAAEQPQTPERRRKPLLHPGRDGRTRHADRRPGRLASEERTESARNPYR</sequence>
<dbReference type="Proteomes" id="UP000017052">
    <property type="component" value="Unassembled WGS sequence"/>
</dbReference>
<evidence type="ECO:0000313" key="3">
    <source>
        <dbReference type="Proteomes" id="UP000017052"/>
    </source>
</evidence>
<dbReference type="GeneID" id="95360024"/>
<feature type="region of interest" description="Disordered" evidence="1">
    <location>
        <begin position="214"/>
        <end position="313"/>
    </location>
</feature>
<gene>
    <name evidence="2" type="ORF">HMPREF0682_2467</name>
</gene>
<proteinExistence type="predicted"/>
<feature type="compositionally biased region" description="Basic and acidic residues" evidence="1">
    <location>
        <begin position="1"/>
        <end position="14"/>
    </location>
</feature>
<feature type="compositionally biased region" description="Low complexity" evidence="1">
    <location>
        <begin position="256"/>
        <end position="271"/>
    </location>
</feature>
<comment type="caution">
    <text evidence="2">The sequence shown here is derived from an EMBL/GenBank/DDBJ whole genome shotgun (WGS) entry which is preliminary data.</text>
</comment>
<evidence type="ECO:0000313" key="2">
    <source>
        <dbReference type="EMBL" id="ERK54592.1"/>
    </source>
</evidence>
<dbReference type="OrthoDB" id="3693665at2"/>
<dbReference type="EMBL" id="ACVN02000210">
    <property type="protein sequence ID" value="ERK54592.1"/>
    <property type="molecule type" value="Genomic_DNA"/>
</dbReference>